<feature type="domain" description="Sushi" evidence="3">
    <location>
        <begin position="64"/>
        <end position="120"/>
    </location>
</feature>
<dbReference type="PROSITE" id="PS50923">
    <property type="entry name" value="SUSHI"/>
    <property type="match status" value="1"/>
</dbReference>
<dbReference type="Proteomes" id="UP001153069">
    <property type="component" value="Unassembled WGS sequence"/>
</dbReference>
<keyword evidence="5" id="KW-1185">Reference proteome</keyword>
<dbReference type="InterPro" id="IPR000436">
    <property type="entry name" value="Sushi_SCR_CCP_dom"/>
</dbReference>
<name>A0A9N8DLL5_9STRA</name>
<protein>
    <recommendedName>
        <fullName evidence="3">Sushi domain-containing protein</fullName>
    </recommendedName>
</protein>
<feature type="compositionally biased region" description="Low complexity" evidence="2">
    <location>
        <begin position="164"/>
        <end position="177"/>
    </location>
</feature>
<feature type="compositionally biased region" description="Polar residues" evidence="2">
    <location>
        <begin position="178"/>
        <end position="194"/>
    </location>
</feature>
<proteinExistence type="predicted"/>
<evidence type="ECO:0000313" key="4">
    <source>
        <dbReference type="EMBL" id="CAB9504315.1"/>
    </source>
</evidence>
<feature type="compositionally biased region" description="Polar residues" evidence="2">
    <location>
        <begin position="34"/>
        <end position="44"/>
    </location>
</feature>
<feature type="compositionally biased region" description="Low complexity" evidence="2">
    <location>
        <begin position="24"/>
        <end position="33"/>
    </location>
</feature>
<evidence type="ECO:0000259" key="3">
    <source>
        <dbReference type="PROSITE" id="PS50923"/>
    </source>
</evidence>
<dbReference type="EMBL" id="CAICTM010000191">
    <property type="protein sequence ID" value="CAB9504315.1"/>
    <property type="molecule type" value="Genomic_DNA"/>
</dbReference>
<feature type="compositionally biased region" description="Basic and acidic residues" evidence="2">
    <location>
        <begin position="84"/>
        <end position="95"/>
    </location>
</feature>
<evidence type="ECO:0000256" key="1">
    <source>
        <dbReference type="ARBA" id="ARBA00023157"/>
    </source>
</evidence>
<evidence type="ECO:0000313" key="5">
    <source>
        <dbReference type="Proteomes" id="UP001153069"/>
    </source>
</evidence>
<keyword evidence="1" id="KW-1015">Disulfide bond</keyword>
<feature type="compositionally biased region" description="Acidic residues" evidence="2">
    <location>
        <begin position="45"/>
        <end position="54"/>
    </location>
</feature>
<organism evidence="4 5">
    <name type="scientific">Seminavis robusta</name>
    <dbReference type="NCBI Taxonomy" id="568900"/>
    <lineage>
        <taxon>Eukaryota</taxon>
        <taxon>Sar</taxon>
        <taxon>Stramenopiles</taxon>
        <taxon>Ochrophyta</taxon>
        <taxon>Bacillariophyta</taxon>
        <taxon>Bacillariophyceae</taxon>
        <taxon>Bacillariophycidae</taxon>
        <taxon>Naviculales</taxon>
        <taxon>Naviculaceae</taxon>
        <taxon>Seminavis</taxon>
    </lineage>
</organism>
<sequence>MMSIFFLSQDATFEVDIVMDNARSHQSQSSMSSGEDTCTASAPNEQEECEEDEMQSSSSRWDSMSCSRPLRLPSKSEPADEQEQDVKDFARRGRDMSSTSTSTCSSDSRWDSLPAPTCNRFRTRSASPPACPVRGQTTCICRADHSLEEEEESQEEQQQRQDSRPSLPSRLISSSPSNAKQATRRVSGTIITGA</sequence>
<reference evidence="4" key="1">
    <citation type="submission" date="2020-06" db="EMBL/GenBank/DDBJ databases">
        <authorList>
            <consortium name="Plant Systems Biology data submission"/>
        </authorList>
    </citation>
    <scope>NUCLEOTIDE SEQUENCE</scope>
    <source>
        <strain evidence="4">D6</strain>
    </source>
</reference>
<feature type="compositionally biased region" description="Low complexity" evidence="2">
    <location>
        <begin position="96"/>
        <end position="107"/>
    </location>
</feature>
<accession>A0A9N8DLL5</accession>
<feature type="compositionally biased region" description="Low complexity" evidence="2">
    <location>
        <begin position="55"/>
        <end position="67"/>
    </location>
</feature>
<comment type="caution">
    <text evidence="4">The sequence shown here is derived from an EMBL/GenBank/DDBJ whole genome shotgun (WGS) entry which is preliminary data.</text>
</comment>
<evidence type="ECO:0000256" key="2">
    <source>
        <dbReference type="SAM" id="MobiDB-lite"/>
    </source>
</evidence>
<gene>
    <name evidence="4" type="ORF">SEMRO_192_G082550.1</name>
</gene>
<dbReference type="AlphaFoldDB" id="A0A9N8DLL5"/>
<feature type="region of interest" description="Disordered" evidence="2">
    <location>
        <begin position="147"/>
        <end position="194"/>
    </location>
</feature>
<feature type="region of interest" description="Disordered" evidence="2">
    <location>
        <begin position="24"/>
        <end position="110"/>
    </location>
</feature>